<feature type="transmembrane region" description="Helical" evidence="2">
    <location>
        <begin position="207"/>
        <end position="227"/>
    </location>
</feature>
<dbReference type="InterPro" id="IPR037185">
    <property type="entry name" value="EmrE-like"/>
</dbReference>
<keyword evidence="2" id="KW-0812">Transmembrane</keyword>
<dbReference type="EMBL" id="LVHD01000018">
    <property type="protein sequence ID" value="OAG76082.1"/>
    <property type="molecule type" value="Genomic_DNA"/>
</dbReference>
<comment type="caution">
    <text evidence="4">The sequence shown here is derived from an EMBL/GenBank/DDBJ whole genome shotgun (WGS) entry which is preliminary data.</text>
</comment>
<evidence type="ECO:0000256" key="2">
    <source>
        <dbReference type="SAM" id="Phobius"/>
    </source>
</evidence>
<feature type="transmembrane region" description="Helical" evidence="2">
    <location>
        <begin position="179"/>
        <end position="201"/>
    </location>
</feature>
<dbReference type="Proteomes" id="UP000077349">
    <property type="component" value="Unassembled WGS sequence"/>
</dbReference>
<dbReference type="AlphaFoldDB" id="A0A177G721"/>
<dbReference type="SUPFAM" id="SSF103481">
    <property type="entry name" value="Multidrug resistance efflux transporter EmrE"/>
    <property type="match status" value="2"/>
</dbReference>
<dbReference type="Gene3D" id="1.10.3730.20">
    <property type="match status" value="1"/>
</dbReference>
<dbReference type="eggNOG" id="COG0697">
    <property type="taxonomic scope" value="Bacteria"/>
</dbReference>
<evidence type="ECO:0000256" key="1">
    <source>
        <dbReference type="SAM" id="MobiDB-lite"/>
    </source>
</evidence>
<reference evidence="4 5" key="1">
    <citation type="submission" date="2016-03" db="EMBL/GenBank/DDBJ databases">
        <title>Draft genome sequence of Acetobacter malorum CECT 7742, a strain isolated from strawberry vinegar.</title>
        <authorList>
            <person name="Sainz F."/>
            <person name="Mas A."/>
            <person name="Torija M.J."/>
        </authorList>
    </citation>
    <scope>NUCLEOTIDE SEQUENCE [LARGE SCALE GENOMIC DNA]</scope>
    <source>
        <strain evidence="4 5">CECT 7742</strain>
    </source>
</reference>
<proteinExistence type="predicted"/>
<feature type="transmembrane region" description="Helical" evidence="2">
    <location>
        <begin position="125"/>
        <end position="144"/>
    </location>
</feature>
<dbReference type="PATRIC" id="fig|178901.16.peg.1969"/>
<feature type="transmembrane region" description="Helical" evidence="2">
    <location>
        <begin position="239"/>
        <end position="258"/>
    </location>
</feature>
<evidence type="ECO:0000313" key="5">
    <source>
        <dbReference type="Proteomes" id="UP000077349"/>
    </source>
</evidence>
<feature type="region of interest" description="Disordered" evidence="1">
    <location>
        <begin position="323"/>
        <end position="347"/>
    </location>
</feature>
<dbReference type="PANTHER" id="PTHR22911:SF135">
    <property type="entry name" value="BLR4310 PROTEIN"/>
    <property type="match status" value="1"/>
</dbReference>
<feature type="transmembrane region" description="Helical" evidence="2">
    <location>
        <begin position="74"/>
        <end position="94"/>
    </location>
</feature>
<feature type="transmembrane region" description="Helical" evidence="2">
    <location>
        <begin position="150"/>
        <end position="172"/>
    </location>
</feature>
<feature type="transmembrane region" description="Helical" evidence="2">
    <location>
        <begin position="264"/>
        <end position="282"/>
    </location>
</feature>
<feature type="transmembrane region" description="Helical" evidence="2">
    <location>
        <begin position="100"/>
        <end position="118"/>
    </location>
</feature>
<name>A0A177G721_9PROT</name>
<dbReference type="PANTHER" id="PTHR22911">
    <property type="entry name" value="ACYL-MALONYL CONDENSING ENZYME-RELATED"/>
    <property type="match status" value="1"/>
</dbReference>
<dbReference type="GO" id="GO:0016020">
    <property type="term" value="C:membrane"/>
    <property type="evidence" value="ECO:0007669"/>
    <property type="project" value="InterPro"/>
</dbReference>
<feature type="transmembrane region" description="Helical" evidence="2">
    <location>
        <begin position="37"/>
        <end position="54"/>
    </location>
</feature>
<organism evidence="4 5">
    <name type="scientific">Acetobacter malorum</name>
    <dbReference type="NCBI Taxonomy" id="178901"/>
    <lineage>
        <taxon>Bacteria</taxon>
        <taxon>Pseudomonadati</taxon>
        <taxon>Pseudomonadota</taxon>
        <taxon>Alphaproteobacteria</taxon>
        <taxon>Acetobacterales</taxon>
        <taxon>Acetobacteraceae</taxon>
        <taxon>Acetobacter</taxon>
    </lineage>
</organism>
<dbReference type="InterPro" id="IPR000620">
    <property type="entry name" value="EamA_dom"/>
</dbReference>
<protein>
    <submittedName>
        <fullName evidence="4">Drug/metabolite transporter integral membrane protein</fullName>
    </submittedName>
</protein>
<sequence>MDPKILFSGITLALGAFASFAISDAFSKLLGGRLDPFEVAFSGGVFGLLLLPFIRKPEESYSDVFRTQEPAMWVLRAVCTFVATAASVEAFMLLPMPEALSLMFLMPLFVTILSVVLLKEKVTAWAWLAVVLGFIGVLIVLRPGVRALHFGHLCALIAAVANAVSVIAYRLAGQDSARLSLFGSSLVGPLVGNGVLMWAHATWPHGVSTWVYLFGYGFLAALGQLLMMMATARAPANRVALPQYSQMVWGVALSYLVFHQPLDGWTFVGIVVVTFSGLLNWIRQRIRYERMAMKERLERMQARKAAKAAEKIAAKQAKEKALRDRQQAIARQNRPDQISRALARQIS</sequence>
<feature type="domain" description="EamA" evidence="3">
    <location>
        <begin position="8"/>
        <end position="141"/>
    </location>
</feature>
<gene>
    <name evidence="4" type="ORF">Amal_01853</name>
</gene>
<feature type="domain" description="EamA" evidence="3">
    <location>
        <begin position="150"/>
        <end position="278"/>
    </location>
</feature>
<keyword evidence="2" id="KW-0472">Membrane</keyword>
<dbReference type="STRING" id="178901.AmDm5_1974"/>
<accession>A0A177G721</accession>
<evidence type="ECO:0000259" key="3">
    <source>
        <dbReference type="Pfam" id="PF00892"/>
    </source>
</evidence>
<keyword evidence="2" id="KW-1133">Transmembrane helix</keyword>
<dbReference type="Pfam" id="PF00892">
    <property type="entry name" value="EamA"/>
    <property type="match status" value="2"/>
</dbReference>
<evidence type="ECO:0000313" key="4">
    <source>
        <dbReference type="EMBL" id="OAG76082.1"/>
    </source>
</evidence>